<dbReference type="SUPFAM" id="SSF55874">
    <property type="entry name" value="ATPase domain of HSP90 chaperone/DNA topoisomerase II/histidine kinase"/>
    <property type="match status" value="1"/>
</dbReference>
<dbReference type="Gene3D" id="3.30.565.10">
    <property type="entry name" value="Histidine kinase-like ATPase, C-terminal domain"/>
    <property type="match status" value="1"/>
</dbReference>
<reference evidence="3" key="1">
    <citation type="journal article" date="2014" name="Genome Announc.">
        <title>Draft Genome Sequences of Three Alkaliphilic Bacillus Strains, Bacillus wakoensis JCM 9140T, Bacillus akibai JCM 9157T, and Bacillus hemicellulosilyticus JCM 9152T.</title>
        <authorList>
            <person name="Yuki M."/>
            <person name="Oshima K."/>
            <person name="Suda W."/>
            <person name="Oshida Y."/>
            <person name="Kitamura K."/>
            <person name="Iida T."/>
            <person name="Hattori M."/>
            <person name="Ohkuma M."/>
        </authorList>
    </citation>
    <scope>NUCLEOTIDE SEQUENCE [LARGE SCALE GENOMIC DNA]</scope>
    <source>
        <strain evidence="3">JCM 9140</strain>
    </source>
</reference>
<comment type="caution">
    <text evidence="3">The sequence shown here is derived from an EMBL/GenBank/DDBJ whole genome shotgun (WGS) entry which is preliminary data.</text>
</comment>
<dbReference type="GO" id="GO:0046872">
    <property type="term" value="F:metal ion binding"/>
    <property type="evidence" value="ECO:0007669"/>
    <property type="project" value="UniProtKB-KW"/>
</dbReference>
<protein>
    <submittedName>
        <fullName evidence="3">RNA polymerase sigma factor</fullName>
    </submittedName>
</protein>
<name>W4Q6W4_9BACI</name>
<dbReference type="Proteomes" id="UP000018890">
    <property type="component" value="Unassembled WGS sequence"/>
</dbReference>
<evidence type="ECO:0000256" key="1">
    <source>
        <dbReference type="ARBA" id="ARBA00022723"/>
    </source>
</evidence>
<keyword evidence="2" id="KW-0175">Coiled coil</keyword>
<dbReference type="InterPro" id="IPR036890">
    <property type="entry name" value="HATPase_C_sf"/>
</dbReference>
<dbReference type="EMBL" id="BAUT01000066">
    <property type="protein sequence ID" value="GAE27806.1"/>
    <property type="molecule type" value="Genomic_DNA"/>
</dbReference>
<accession>W4Q6W4</accession>
<evidence type="ECO:0000256" key="2">
    <source>
        <dbReference type="ARBA" id="ARBA00023054"/>
    </source>
</evidence>
<dbReference type="PANTHER" id="PTHR23337">
    <property type="entry name" value="ZINC FINGER CW-TYPE COILED-COIL DOMAIN PROTEIN 1"/>
    <property type="match status" value="1"/>
</dbReference>
<dbReference type="Pfam" id="PF13589">
    <property type="entry name" value="HATPase_c_3"/>
    <property type="match status" value="1"/>
</dbReference>
<keyword evidence="1" id="KW-0479">Metal-binding</keyword>
<keyword evidence="4" id="KW-1185">Reference proteome</keyword>
<dbReference type="AlphaFoldDB" id="W4Q6W4"/>
<dbReference type="RefSeq" id="WP_369384451.1">
    <property type="nucleotide sequence ID" value="NZ_BAUT01000066.1"/>
</dbReference>
<gene>
    <name evidence="3" type="ORF">JCM9140_3966</name>
</gene>
<dbReference type="STRING" id="1236970.JCM9140_3966"/>
<dbReference type="PANTHER" id="PTHR23337:SF3">
    <property type="entry name" value="MORC FAMILY CW-TYPE ZINC FINGER 2"/>
    <property type="match status" value="1"/>
</dbReference>
<proteinExistence type="predicted"/>
<evidence type="ECO:0000313" key="3">
    <source>
        <dbReference type="EMBL" id="GAE27806.1"/>
    </source>
</evidence>
<sequence>MDEIITQPSAAPVIQALRSIGYNSQTAIADLIDNSIDAKATKICLEFSYNEGNGSIKIIDNGIGMDEIELQTAMTVGSKDPRDKRERDELGRFGMGLKTAAFSLGKRLTVVSKKDSKLSIRCWDLDYVSKENEWLLYKSIPVDIALDFNEIHGDNGTIVFIDKLDRFCGYGTNNIVKSGSFFSKVSRIQKYLEMVFHILLERELLLDINGNQLIPWNPFLEGNPRCYEGEIQYLQSNGKKVIVTPYVLPHPSTFNKRKYRELGV</sequence>
<evidence type="ECO:0000313" key="4">
    <source>
        <dbReference type="Proteomes" id="UP000018890"/>
    </source>
</evidence>
<organism evidence="3 4">
    <name type="scientific">Halalkalibacter wakoensis JCM 9140</name>
    <dbReference type="NCBI Taxonomy" id="1236970"/>
    <lineage>
        <taxon>Bacteria</taxon>
        <taxon>Bacillati</taxon>
        <taxon>Bacillota</taxon>
        <taxon>Bacilli</taxon>
        <taxon>Bacillales</taxon>
        <taxon>Bacillaceae</taxon>
        <taxon>Halalkalibacter</taxon>
    </lineage>
</organism>